<evidence type="ECO:0000256" key="10">
    <source>
        <dbReference type="ARBA" id="ARBA00030399"/>
    </source>
</evidence>
<evidence type="ECO:0000313" key="15">
    <source>
        <dbReference type="EMBL" id="WLR43578.1"/>
    </source>
</evidence>
<evidence type="ECO:0000256" key="1">
    <source>
        <dbReference type="ARBA" id="ARBA00002724"/>
    </source>
</evidence>
<dbReference type="PANTHER" id="PTHR22807:SF53">
    <property type="entry name" value="RIBOSOMAL RNA SMALL SUBUNIT METHYLTRANSFERASE B-RELATED"/>
    <property type="match status" value="1"/>
</dbReference>
<comment type="similarity">
    <text evidence="13">Belongs to the class I-like SAM-binding methyltransferase superfamily. RsmB/NOP family.</text>
</comment>
<sequence>MRNKEVTVREVALEALLSIEKNQAYSHLLLNSLIKKYDVREKDKGLLTELVYGTLQNKRRLDFYLRAFIKKKKVEQWVEAILLLSLYQMKFLDRIPDRAVIHEAVELAKKRGHKGIASFVNGVLRSVQREGMPPLSSIENDAERLAVETSHPLWLINRWIHHFGFEEAKEIAFANLQYPKQTARINRLKTTREEIETLLKEEQVTVSFGEIVPHLAIEAEKGNLANTNAFQDGMFTIQDESSMLVGLALNVKEGDIVLDSCAAPGGKTTHVAEQLNNTGVVHAFDLHEHKIKLIDQQASRLGLTNIEAKNHDARKLSDLFSPETFDCILVDAPCTGLGVIRRKPDIKYSKTEHDIVQLARIQQEILTSVAPLLKKGGTLVYSTCTIDKEENHRVIEHFLTEHEEFFKDEKLVDRLPNKVKPFVNKGELQMLPHLFGTDGFYIASLRKKV</sequence>
<dbReference type="Gene3D" id="3.30.70.1170">
    <property type="entry name" value="Sun protein, domain 3"/>
    <property type="match status" value="1"/>
</dbReference>
<dbReference type="RefSeq" id="WP_226538380.1">
    <property type="nucleotide sequence ID" value="NZ_CP129013.1"/>
</dbReference>
<evidence type="ECO:0000256" key="13">
    <source>
        <dbReference type="PROSITE-ProRule" id="PRU01023"/>
    </source>
</evidence>
<dbReference type="PRINTS" id="PR02008">
    <property type="entry name" value="RCMTFAMILY"/>
</dbReference>
<evidence type="ECO:0000313" key="16">
    <source>
        <dbReference type="Proteomes" id="UP001197974"/>
    </source>
</evidence>
<organism evidence="15 16">
    <name type="scientific">Bacillus carboniphilus</name>
    <dbReference type="NCBI Taxonomy" id="86663"/>
    <lineage>
        <taxon>Bacteria</taxon>
        <taxon>Bacillati</taxon>
        <taxon>Bacillota</taxon>
        <taxon>Bacilli</taxon>
        <taxon>Bacillales</taxon>
        <taxon>Bacillaceae</taxon>
        <taxon>Bacillus</taxon>
    </lineage>
</organism>
<accession>A0ABY9JZ11</accession>
<keyword evidence="16" id="KW-1185">Reference proteome</keyword>
<comment type="function">
    <text evidence="1">Specifically methylates the cytosine at position 967 (m5C967) of 16S rRNA.</text>
</comment>
<feature type="binding site" evidence="13">
    <location>
        <position position="331"/>
    </location>
    <ligand>
        <name>S-adenosyl-L-methionine</name>
        <dbReference type="ChEBI" id="CHEBI:59789"/>
    </ligand>
</feature>
<evidence type="ECO:0000256" key="7">
    <source>
        <dbReference type="ARBA" id="ARBA00022679"/>
    </source>
</evidence>
<evidence type="ECO:0000256" key="5">
    <source>
        <dbReference type="ARBA" id="ARBA00022552"/>
    </source>
</evidence>
<dbReference type="InterPro" id="IPR054728">
    <property type="entry name" value="RsmB-like_ferredoxin"/>
</dbReference>
<keyword evidence="7 13" id="KW-0808">Transferase</keyword>
<keyword evidence="9 13" id="KW-0694">RNA-binding</keyword>
<dbReference type="SUPFAM" id="SSF48013">
    <property type="entry name" value="NusB-like"/>
    <property type="match status" value="1"/>
</dbReference>
<evidence type="ECO:0000256" key="3">
    <source>
        <dbReference type="ARBA" id="ARBA00012140"/>
    </source>
</evidence>
<dbReference type="PROSITE" id="PS51686">
    <property type="entry name" value="SAM_MT_RSMB_NOP"/>
    <property type="match status" value="1"/>
</dbReference>
<evidence type="ECO:0000256" key="4">
    <source>
        <dbReference type="ARBA" id="ARBA00022490"/>
    </source>
</evidence>
<name>A0ABY9JZ11_9BACI</name>
<dbReference type="Proteomes" id="UP001197974">
    <property type="component" value="Chromosome"/>
</dbReference>
<dbReference type="InterPro" id="IPR029063">
    <property type="entry name" value="SAM-dependent_MTases_sf"/>
</dbReference>
<comment type="catalytic activity">
    <reaction evidence="12">
        <text>cytidine(967) in 16S rRNA + S-adenosyl-L-methionine = 5-methylcytidine(967) in 16S rRNA + S-adenosyl-L-homocysteine + H(+)</text>
        <dbReference type="Rhea" id="RHEA:42748"/>
        <dbReference type="Rhea" id="RHEA-COMP:10219"/>
        <dbReference type="Rhea" id="RHEA-COMP:10220"/>
        <dbReference type="ChEBI" id="CHEBI:15378"/>
        <dbReference type="ChEBI" id="CHEBI:57856"/>
        <dbReference type="ChEBI" id="CHEBI:59789"/>
        <dbReference type="ChEBI" id="CHEBI:74483"/>
        <dbReference type="ChEBI" id="CHEBI:82748"/>
        <dbReference type="EC" id="2.1.1.176"/>
    </reaction>
</comment>
<gene>
    <name evidence="15" type="primary">rsmB</name>
    <name evidence="15" type="ORF">LC087_05330</name>
</gene>
<dbReference type="InterPro" id="IPR001678">
    <property type="entry name" value="MeTrfase_RsmB-F_NOP2_dom"/>
</dbReference>
<evidence type="ECO:0000256" key="2">
    <source>
        <dbReference type="ARBA" id="ARBA00004496"/>
    </source>
</evidence>
<dbReference type="SUPFAM" id="SSF53335">
    <property type="entry name" value="S-adenosyl-L-methionine-dependent methyltransferases"/>
    <property type="match status" value="1"/>
</dbReference>
<keyword evidence="6 13" id="KW-0489">Methyltransferase</keyword>
<keyword evidence="4" id="KW-0963">Cytoplasm</keyword>
<comment type="subcellular location">
    <subcellularLocation>
        <location evidence="2">Cytoplasm</location>
    </subcellularLocation>
</comment>
<feature type="active site" description="Nucleophile" evidence="13">
    <location>
        <position position="384"/>
    </location>
</feature>
<dbReference type="GO" id="GO:0032259">
    <property type="term" value="P:methylation"/>
    <property type="evidence" value="ECO:0007669"/>
    <property type="project" value="UniProtKB-KW"/>
</dbReference>
<evidence type="ECO:0000256" key="11">
    <source>
        <dbReference type="ARBA" id="ARBA00031088"/>
    </source>
</evidence>
<feature type="domain" description="SAM-dependent MTase RsmB/NOP-type" evidence="14">
    <location>
        <begin position="171"/>
        <end position="448"/>
    </location>
</feature>
<evidence type="ECO:0000256" key="6">
    <source>
        <dbReference type="ARBA" id="ARBA00022603"/>
    </source>
</evidence>
<dbReference type="Pfam" id="PF01029">
    <property type="entry name" value="NusB"/>
    <property type="match status" value="1"/>
</dbReference>
<dbReference type="Gene3D" id="3.40.50.150">
    <property type="entry name" value="Vaccinia Virus protein VP39"/>
    <property type="match status" value="1"/>
</dbReference>
<dbReference type="EC" id="2.1.1.176" evidence="3"/>
<evidence type="ECO:0000256" key="8">
    <source>
        <dbReference type="ARBA" id="ARBA00022691"/>
    </source>
</evidence>
<dbReference type="CDD" id="cd02440">
    <property type="entry name" value="AdoMet_MTases"/>
    <property type="match status" value="1"/>
</dbReference>
<dbReference type="EMBL" id="CP129013">
    <property type="protein sequence ID" value="WLR43578.1"/>
    <property type="molecule type" value="Genomic_DNA"/>
</dbReference>
<feature type="binding site" evidence="13">
    <location>
        <position position="285"/>
    </location>
    <ligand>
        <name>S-adenosyl-L-methionine</name>
        <dbReference type="ChEBI" id="CHEBI:59789"/>
    </ligand>
</feature>
<dbReference type="Pfam" id="PF22458">
    <property type="entry name" value="RsmF-B_ferredox"/>
    <property type="match status" value="1"/>
</dbReference>
<dbReference type="GO" id="GO:0008168">
    <property type="term" value="F:methyltransferase activity"/>
    <property type="evidence" value="ECO:0007669"/>
    <property type="project" value="UniProtKB-KW"/>
</dbReference>
<keyword evidence="8 13" id="KW-0949">S-adenosyl-L-methionine</keyword>
<keyword evidence="5" id="KW-0698">rRNA processing</keyword>
<dbReference type="PANTHER" id="PTHR22807">
    <property type="entry name" value="NOP2 YEAST -RELATED NOL1/NOP2/FMU SUN DOMAIN-CONTAINING"/>
    <property type="match status" value="1"/>
</dbReference>
<dbReference type="Gene3D" id="1.10.940.10">
    <property type="entry name" value="NusB-like"/>
    <property type="match status" value="1"/>
</dbReference>
<dbReference type="Pfam" id="PF01189">
    <property type="entry name" value="Methyltr_RsmB-F"/>
    <property type="match status" value="1"/>
</dbReference>
<evidence type="ECO:0000259" key="14">
    <source>
        <dbReference type="PROSITE" id="PS51686"/>
    </source>
</evidence>
<protein>
    <recommendedName>
        <fullName evidence="3">16S rRNA (cytosine(967)-C(5))-methyltransferase</fullName>
        <ecNumber evidence="3">2.1.1.176</ecNumber>
    </recommendedName>
    <alternativeName>
        <fullName evidence="10">16S rRNA m5C967 methyltransferase</fullName>
    </alternativeName>
    <alternativeName>
        <fullName evidence="11">rRNA (cytosine-C(5)-)-methyltransferase RsmB</fullName>
    </alternativeName>
</protein>
<feature type="binding site" evidence="13">
    <location>
        <begin position="261"/>
        <end position="267"/>
    </location>
    <ligand>
        <name>S-adenosyl-L-methionine</name>
        <dbReference type="ChEBI" id="CHEBI:59789"/>
    </ligand>
</feature>
<dbReference type="InterPro" id="IPR035926">
    <property type="entry name" value="NusB-like_sf"/>
</dbReference>
<dbReference type="InterPro" id="IPR004573">
    <property type="entry name" value="rRNA_ssu_MeTfrase_B"/>
</dbReference>
<reference evidence="15 16" key="1">
    <citation type="submission" date="2023-06" db="EMBL/GenBank/DDBJ databases">
        <title>Five Gram-positive bacteria isolated from mangrove sediments in Shenzhen, Guangdong, China.</title>
        <authorList>
            <person name="Yu S."/>
            <person name="Zheng W."/>
            <person name="Huang Y."/>
        </authorList>
    </citation>
    <scope>NUCLEOTIDE SEQUENCE [LARGE SCALE GENOMIC DNA]</scope>
    <source>
        <strain evidence="15 16">SaN35-3</strain>
    </source>
</reference>
<dbReference type="InterPro" id="IPR049560">
    <property type="entry name" value="MeTrfase_RsmB-F_NOP2_cat"/>
</dbReference>
<dbReference type="NCBIfam" id="TIGR00563">
    <property type="entry name" value="rsmB"/>
    <property type="match status" value="1"/>
</dbReference>
<evidence type="ECO:0000256" key="12">
    <source>
        <dbReference type="ARBA" id="ARBA00047283"/>
    </source>
</evidence>
<dbReference type="InterPro" id="IPR006027">
    <property type="entry name" value="NusB_RsmB_TIM44"/>
</dbReference>
<dbReference type="NCBIfam" id="NF011494">
    <property type="entry name" value="PRK14902.1"/>
    <property type="match status" value="1"/>
</dbReference>
<evidence type="ECO:0000256" key="9">
    <source>
        <dbReference type="ARBA" id="ARBA00022884"/>
    </source>
</evidence>
<feature type="binding site" evidence="13">
    <location>
        <position position="312"/>
    </location>
    <ligand>
        <name>S-adenosyl-L-methionine</name>
        <dbReference type="ChEBI" id="CHEBI:59789"/>
    </ligand>
</feature>
<proteinExistence type="inferred from homology"/>
<dbReference type="InterPro" id="IPR023267">
    <property type="entry name" value="RCMT"/>
</dbReference>